<dbReference type="HOGENOM" id="CLU_114082_1_0_10"/>
<dbReference type="GO" id="GO:0019867">
    <property type="term" value="C:outer membrane"/>
    <property type="evidence" value="ECO:0007669"/>
    <property type="project" value="InterPro"/>
</dbReference>
<evidence type="ECO:0000313" key="1">
    <source>
        <dbReference type="EMBL" id="EKX99970.1"/>
    </source>
</evidence>
<protein>
    <recommendedName>
        <fullName evidence="3">Lipoprotein</fullName>
    </recommendedName>
</protein>
<name>L1N9G0_9PORP</name>
<dbReference type="EMBL" id="AMEQ01000044">
    <property type="protein sequence ID" value="EKX99970.1"/>
    <property type="molecule type" value="Genomic_DNA"/>
</dbReference>
<evidence type="ECO:0008006" key="3">
    <source>
        <dbReference type="Google" id="ProtNLM"/>
    </source>
</evidence>
<dbReference type="eggNOG" id="ENOG5032RR7">
    <property type="taxonomic scope" value="Bacteria"/>
</dbReference>
<accession>L1N9G0</accession>
<dbReference type="Proteomes" id="UP000010408">
    <property type="component" value="Unassembled WGS sequence"/>
</dbReference>
<reference evidence="1 2" key="1">
    <citation type="submission" date="2012-05" db="EMBL/GenBank/DDBJ databases">
        <authorList>
            <person name="Weinstock G."/>
            <person name="Sodergren E."/>
            <person name="Lobos E.A."/>
            <person name="Fulton L."/>
            <person name="Fulton R."/>
            <person name="Courtney L."/>
            <person name="Fronick C."/>
            <person name="O'Laughlin M."/>
            <person name="Godfrey J."/>
            <person name="Wilson R.M."/>
            <person name="Miner T."/>
            <person name="Farmer C."/>
            <person name="Delehaunty K."/>
            <person name="Cordes M."/>
            <person name="Minx P."/>
            <person name="Tomlinson C."/>
            <person name="Chen J."/>
            <person name="Wollam A."/>
            <person name="Pepin K.H."/>
            <person name="Bhonagiri V."/>
            <person name="Zhang X."/>
            <person name="Suruliraj S."/>
            <person name="Warren W."/>
            <person name="Mitreva M."/>
            <person name="Mardis E.R."/>
            <person name="Wilson R.K."/>
        </authorList>
    </citation>
    <scope>NUCLEOTIDE SEQUENCE [LARGE SCALE GENOMIC DNA]</scope>
    <source>
        <strain evidence="1 2">F0037</strain>
    </source>
</reference>
<organism evidence="1 2">
    <name type="scientific">Porphyromonas catoniae F0037</name>
    <dbReference type="NCBI Taxonomy" id="1127696"/>
    <lineage>
        <taxon>Bacteria</taxon>
        <taxon>Pseudomonadati</taxon>
        <taxon>Bacteroidota</taxon>
        <taxon>Bacteroidia</taxon>
        <taxon>Bacteroidales</taxon>
        <taxon>Porphyromonadaceae</taxon>
        <taxon>Porphyromonas</taxon>
    </lineage>
</organism>
<dbReference type="Pfam" id="PF04390">
    <property type="entry name" value="LptE"/>
    <property type="match status" value="1"/>
</dbReference>
<dbReference type="PATRIC" id="fig|1127696.3.peg.1707"/>
<dbReference type="AlphaFoldDB" id="L1N9G0"/>
<proteinExistence type="predicted"/>
<dbReference type="PROSITE" id="PS51257">
    <property type="entry name" value="PROKAR_LIPOPROTEIN"/>
    <property type="match status" value="1"/>
</dbReference>
<dbReference type="RefSeq" id="WP_005468236.1">
    <property type="nucleotide sequence ID" value="NZ_KB291037.1"/>
</dbReference>
<comment type="caution">
    <text evidence="1">The sequence shown here is derived from an EMBL/GenBank/DDBJ whole genome shotgun (WGS) entry which is preliminary data.</text>
</comment>
<dbReference type="GO" id="GO:0043165">
    <property type="term" value="P:Gram-negative-bacterium-type cell outer membrane assembly"/>
    <property type="evidence" value="ECO:0007669"/>
    <property type="project" value="InterPro"/>
</dbReference>
<gene>
    <name evidence="1" type="ORF">HMPREF9134_01879</name>
</gene>
<sequence>MAWMRSKLYFFVASAVICLLGLGCSVSYKFNGGAIDYTQIKTISIGEVFNKAPVVYPPLAASFTEQLKDRYVSRTRLDLVPQAGDLELNCTITGYDLAPMSIGQDNFAERTVFTVTVQVKFTNRANEKESFDRSFKAYRDFPRSQPFVAVQDDLLREITEDLIKQIFNATVENW</sequence>
<evidence type="ECO:0000313" key="2">
    <source>
        <dbReference type="Proteomes" id="UP000010408"/>
    </source>
</evidence>
<dbReference type="STRING" id="1127696.HMPREF9134_01879"/>
<dbReference type="InterPro" id="IPR007485">
    <property type="entry name" value="LPS_assembly_LptE"/>
</dbReference>